<dbReference type="GO" id="GO:0016020">
    <property type="term" value="C:membrane"/>
    <property type="evidence" value="ECO:0007669"/>
    <property type="project" value="TreeGrafter"/>
</dbReference>
<dbReference type="GO" id="GO:0005829">
    <property type="term" value="C:cytosol"/>
    <property type="evidence" value="ECO:0007669"/>
    <property type="project" value="TreeGrafter"/>
</dbReference>
<dbReference type="PANTHER" id="PTHR11258">
    <property type="entry name" value="2-5 OLIGOADENYLATE SYNTHETASE"/>
    <property type="match status" value="1"/>
</dbReference>
<sequence length="456" mass="52741">MSISAELIEFSDSINPSKGYISKGTELVEDVSSHILFLQICYLMYFLFKTLIFHEKLKGVHNSGTLSRFKVDRESYGGSVGKKTSVIYPDFDCIVFLNGVKPPLTTFLKEFEIILRENAEELNIIPDSIKVKWLTVTATFENGVEMDLLAACNFSQDPDEQHRLVLQHIRNEPDNRMLYSSSLARLQLDFLKTQSSFTHQLIRLAKYWYKSLSLDKVVYGGSAMMEILCVAVIAESHPKVLMLEAFKRFLYKVAEMDTLKIAFIQVTVLREGKYVKEWKLIDEWDMVCYENHFDPNIISSPNYIIEPANPYNDMAQNISAEIFTKLKKFATEMLQRVEQLEDNRTNEMITVDDRKLTSIDISKLFEPFPLRLTDEYSHGILPTDVLVDYQYTEYNHNSAEPQLIKNSLTFDDDKELVTKVILNNLAFLIRAPKKKEVGARHMFLTLTEFLMLGWMT</sequence>
<comment type="caution">
    <text evidence="3">The sequence shown here is derived from an EMBL/GenBank/DDBJ whole genome shotgun (WGS) entry which is preliminary data.</text>
</comment>
<dbReference type="EMBL" id="LJIJ01001336">
    <property type="protein sequence ID" value="ODM92079.1"/>
    <property type="molecule type" value="Genomic_DNA"/>
</dbReference>
<dbReference type="Proteomes" id="UP000094527">
    <property type="component" value="Unassembled WGS sequence"/>
</dbReference>
<proteinExistence type="inferred from homology"/>
<dbReference type="AlphaFoldDB" id="A0A1D2MGG9"/>
<dbReference type="InterPro" id="IPR043519">
    <property type="entry name" value="NT_sf"/>
</dbReference>
<evidence type="ECO:0000259" key="2">
    <source>
        <dbReference type="Pfam" id="PF10421"/>
    </source>
</evidence>
<dbReference type="Gene3D" id="1.10.1410.20">
    <property type="entry name" value="2'-5'-oligoadenylate synthetase 1, domain 2"/>
    <property type="match status" value="1"/>
</dbReference>
<evidence type="ECO:0000256" key="1">
    <source>
        <dbReference type="ARBA" id="ARBA00009526"/>
    </source>
</evidence>
<dbReference type="GO" id="GO:0003725">
    <property type="term" value="F:double-stranded RNA binding"/>
    <property type="evidence" value="ECO:0007669"/>
    <property type="project" value="TreeGrafter"/>
</dbReference>
<evidence type="ECO:0000313" key="4">
    <source>
        <dbReference type="Proteomes" id="UP000094527"/>
    </source>
</evidence>
<feature type="domain" description="2'-5'-oligoadenylate synthetase 1" evidence="2">
    <location>
        <begin position="172"/>
        <end position="262"/>
    </location>
</feature>
<dbReference type="Pfam" id="PF10421">
    <property type="entry name" value="OAS1_C"/>
    <property type="match status" value="1"/>
</dbReference>
<reference evidence="3 4" key="1">
    <citation type="journal article" date="2016" name="Genome Biol. Evol.">
        <title>Gene Family Evolution Reflects Adaptation to Soil Environmental Stressors in the Genome of the Collembolan Orchesella cincta.</title>
        <authorList>
            <person name="Faddeeva-Vakhrusheva A."/>
            <person name="Derks M.F."/>
            <person name="Anvar S.Y."/>
            <person name="Agamennone V."/>
            <person name="Suring W."/>
            <person name="Smit S."/>
            <person name="van Straalen N.M."/>
            <person name="Roelofs D."/>
        </authorList>
    </citation>
    <scope>NUCLEOTIDE SEQUENCE [LARGE SCALE GENOMIC DNA]</scope>
    <source>
        <tissue evidence="3">Mixed pool</tissue>
    </source>
</reference>
<name>A0A1D2MGG9_ORCCI</name>
<dbReference type="GO" id="GO:0005654">
    <property type="term" value="C:nucleoplasm"/>
    <property type="evidence" value="ECO:0007669"/>
    <property type="project" value="TreeGrafter"/>
</dbReference>
<accession>A0A1D2MGG9</accession>
<organism evidence="3 4">
    <name type="scientific">Orchesella cincta</name>
    <name type="common">Springtail</name>
    <name type="synonym">Podura cincta</name>
    <dbReference type="NCBI Taxonomy" id="48709"/>
    <lineage>
        <taxon>Eukaryota</taxon>
        <taxon>Metazoa</taxon>
        <taxon>Ecdysozoa</taxon>
        <taxon>Arthropoda</taxon>
        <taxon>Hexapoda</taxon>
        <taxon>Collembola</taxon>
        <taxon>Entomobryomorpha</taxon>
        <taxon>Entomobryoidea</taxon>
        <taxon>Orchesellidae</taxon>
        <taxon>Orchesellinae</taxon>
        <taxon>Orchesella</taxon>
    </lineage>
</organism>
<dbReference type="InterPro" id="IPR018952">
    <property type="entry name" value="2-5-oligoAdlate_synth_1_dom2/C"/>
</dbReference>
<dbReference type="PANTHER" id="PTHR11258:SF11">
    <property type="entry name" value="C2H2-TYPE DOMAIN-CONTAINING PROTEIN"/>
    <property type="match status" value="1"/>
</dbReference>
<dbReference type="OrthoDB" id="9978031at2759"/>
<gene>
    <name evidence="3" type="ORF">Ocin01_14606</name>
</gene>
<dbReference type="SUPFAM" id="SSF81301">
    <property type="entry name" value="Nucleotidyltransferase"/>
    <property type="match status" value="1"/>
</dbReference>
<dbReference type="GO" id="GO:0001730">
    <property type="term" value="F:2'-5'-oligoadenylate synthetase activity"/>
    <property type="evidence" value="ECO:0007669"/>
    <property type="project" value="TreeGrafter"/>
</dbReference>
<protein>
    <submittedName>
        <fullName evidence="3">2'-5'-oligoadenylate synthase 3</fullName>
    </submittedName>
</protein>
<keyword evidence="4" id="KW-1185">Reference proteome</keyword>
<comment type="similarity">
    <text evidence="1">Belongs to the 2-5A synthase family.</text>
</comment>
<evidence type="ECO:0000313" key="3">
    <source>
        <dbReference type="EMBL" id="ODM92079.1"/>
    </source>
</evidence>